<evidence type="ECO:0000313" key="4">
    <source>
        <dbReference type="Proteomes" id="UP000294664"/>
    </source>
</evidence>
<keyword evidence="4" id="KW-1185">Reference proteome</keyword>
<evidence type="ECO:0000259" key="2">
    <source>
        <dbReference type="Pfam" id="PF07883"/>
    </source>
</evidence>
<organism evidence="3 4">
    <name type="scientific">Aquabacter spiritensis</name>
    <dbReference type="NCBI Taxonomy" id="933073"/>
    <lineage>
        <taxon>Bacteria</taxon>
        <taxon>Pseudomonadati</taxon>
        <taxon>Pseudomonadota</taxon>
        <taxon>Alphaproteobacteria</taxon>
        <taxon>Hyphomicrobiales</taxon>
        <taxon>Xanthobacteraceae</taxon>
        <taxon>Aquabacter</taxon>
    </lineage>
</organism>
<dbReference type="Pfam" id="PF07883">
    <property type="entry name" value="Cupin_2"/>
    <property type="match status" value="1"/>
</dbReference>
<dbReference type="InterPro" id="IPR013096">
    <property type="entry name" value="Cupin_2"/>
</dbReference>
<dbReference type="Gene3D" id="2.60.120.10">
    <property type="entry name" value="Jelly Rolls"/>
    <property type="match status" value="1"/>
</dbReference>
<dbReference type="PANTHER" id="PTHR35848">
    <property type="entry name" value="OXALATE-BINDING PROTEIN"/>
    <property type="match status" value="1"/>
</dbReference>
<protein>
    <submittedName>
        <fullName evidence="3">Cupin domain</fullName>
    </submittedName>
</protein>
<gene>
    <name evidence="3" type="ORF">EDC64_102194</name>
</gene>
<dbReference type="SUPFAM" id="SSF51182">
    <property type="entry name" value="RmlC-like cupins"/>
    <property type="match status" value="1"/>
</dbReference>
<feature type="domain" description="Cupin type-2" evidence="2">
    <location>
        <begin position="159"/>
        <end position="221"/>
    </location>
</feature>
<dbReference type="PANTHER" id="PTHR35848:SF6">
    <property type="entry name" value="CUPIN TYPE-2 DOMAIN-CONTAINING PROTEIN"/>
    <property type="match status" value="1"/>
</dbReference>
<accession>A0A4R3M641</accession>
<dbReference type="OrthoDB" id="9794183at2"/>
<evidence type="ECO:0000256" key="1">
    <source>
        <dbReference type="ARBA" id="ARBA00022723"/>
    </source>
</evidence>
<keyword evidence="1" id="KW-0479">Metal-binding</keyword>
<sequence>MSQLVRSSDLASPAAGAGPSEIDLIEPGEFLSARFVDLPKGGAHAVEAAPGTDAYLYLFSGDAVLETAGRTQPFSAGAFLPLAEGGVVTITGVAGQSRLYVVTAKGPDLPGVPATADAILVDSLPVLDVPEQLKQRVFLVGKESIPSERSHGMIVKYTGDTWTKSHHHPNAESVFFFLTGNALVLANGAEHPVSAGDFVYFAVNDSHGLRSADKEGLSFLEFHAPSKFVTVHEAS</sequence>
<dbReference type="InterPro" id="IPR014710">
    <property type="entry name" value="RmlC-like_jellyroll"/>
</dbReference>
<dbReference type="AlphaFoldDB" id="A0A4R3M641"/>
<proteinExistence type="predicted"/>
<dbReference type="GO" id="GO:0046872">
    <property type="term" value="F:metal ion binding"/>
    <property type="evidence" value="ECO:0007669"/>
    <property type="project" value="UniProtKB-KW"/>
</dbReference>
<name>A0A4R3M641_9HYPH</name>
<dbReference type="EMBL" id="SMAI01000002">
    <property type="protein sequence ID" value="TCT06715.1"/>
    <property type="molecule type" value="Genomic_DNA"/>
</dbReference>
<comment type="caution">
    <text evidence="3">The sequence shown here is derived from an EMBL/GenBank/DDBJ whole genome shotgun (WGS) entry which is preliminary data.</text>
</comment>
<dbReference type="Proteomes" id="UP000294664">
    <property type="component" value="Unassembled WGS sequence"/>
</dbReference>
<dbReference type="RefSeq" id="WP_132030194.1">
    <property type="nucleotide sequence ID" value="NZ_SMAI01000002.1"/>
</dbReference>
<reference evidence="3 4" key="1">
    <citation type="submission" date="2019-03" db="EMBL/GenBank/DDBJ databases">
        <title>Genomic Encyclopedia of Type Strains, Phase IV (KMG-IV): sequencing the most valuable type-strain genomes for metagenomic binning, comparative biology and taxonomic classification.</title>
        <authorList>
            <person name="Goeker M."/>
        </authorList>
    </citation>
    <scope>NUCLEOTIDE SEQUENCE [LARGE SCALE GENOMIC DNA]</scope>
    <source>
        <strain evidence="3 4">DSM 9035</strain>
    </source>
</reference>
<dbReference type="InterPro" id="IPR051610">
    <property type="entry name" value="GPI/OXD"/>
</dbReference>
<dbReference type="InterPro" id="IPR011051">
    <property type="entry name" value="RmlC_Cupin_sf"/>
</dbReference>
<evidence type="ECO:0000313" key="3">
    <source>
        <dbReference type="EMBL" id="TCT06715.1"/>
    </source>
</evidence>